<dbReference type="EMBL" id="JAAPAO010000141">
    <property type="protein sequence ID" value="KAF4671110.1"/>
    <property type="molecule type" value="Genomic_DNA"/>
</dbReference>
<gene>
    <name evidence="1" type="ORF">FOL47_001700</name>
</gene>
<organism evidence="1 2">
    <name type="scientific">Perkinsus chesapeaki</name>
    <name type="common">Clam parasite</name>
    <name type="synonym">Perkinsus andrewsi</name>
    <dbReference type="NCBI Taxonomy" id="330153"/>
    <lineage>
        <taxon>Eukaryota</taxon>
        <taxon>Sar</taxon>
        <taxon>Alveolata</taxon>
        <taxon>Perkinsozoa</taxon>
        <taxon>Perkinsea</taxon>
        <taxon>Perkinsida</taxon>
        <taxon>Perkinsidae</taxon>
        <taxon>Perkinsus</taxon>
    </lineage>
</organism>
<sequence length="133" mass="14604">MLHQIAQGVLHSGKRIPRRRRAGPRVPDGTFTWEGNAPLLGNGSAVVQFDGPAKKLTNLTIWKTDVFLVVLQNTGPTAFTIDNEGRITLNDISVFPAYAQIFIEGTNITYLHNNSLVLAIPDPIDITIILESK</sequence>
<reference evidence="1 2" key="1">
    <citation type="submission" date="2020-04" db="EMBL/GenBank/DDBJ databases">
        <title>Perkinsus chesapeaki whole genome sequence.</title>
        <authorList>
            <person name="Bogema D.R."/>
        </authorList>
    </citation>
    <scope>NUCLEOTIDE SEQUENCE [LARGE SCALE GENOMIC DNA]</scope>
    <source>
        <strain evidence="1">ATCC PRA-425</strain>
    </source>
</reference>
<evidence type="ECO:0000313" key="1">
    <source>
        <dbReference type="EMBL" id="KAF4671110.1"/>
    </source>
</evidence>
<accession>A0A7J6MIU8</accession>
<proteinExistence type="predicted"/>
<dbReference type="AlphaFoldDB" id="A0A7J6MIU8"/>
<keyword evidence="2" id="KW-1185">Reference proteome</keyword>
<comment type="caution">
    <text evidence="1">The sequence shown here is derived from an EMBL/GenBank/DDBJ whole genome shotgun (WGS) entry which is preliminary data.</text>
</comment>
<dbReference type="Proteomes" id="UP000591131">
    <property type="component" value="Unassembled WGS sequence"/>
</dbReference>
<evidence type="ECO:0000313" key="2">
    <source>
        <dbReference type="Proteomes" id="UP000591131"/>
    </source>
</evidence>
<protein>
    <submittedName>
        <fullName evidence="1">Uncharacterized protein</fullName>
    </submittedName>
</protein>
<name>A0A7J6MIU8_PERCH</name>